<organism evidence="8 9">
    <name type="scientific">Chryseobacterium formosense</name>
    <dbReference type="NCBI Taxonomy" id="236814"/>
    <lineage>
        <taxon>Bacteria</taxon>
        <taxon>Pseudomonadati</taxon>
        <taxon>Bacteroidota</taxon>
        <taxon>Flavobacteriia</taxon>
        <taxon>Flavobacteriales</taxon>
        <taxon>Weeksellaceae</taxon>
        <taxon>Chryseobacterium group</taxon>
        <taxon>Chryseobacterium</taxon>
    </lineage>
</organism>
<proteinExistence type="predicted"/>
<dbReference type="OrthoDB" id="9815750at2"/>
<evidence type="ECO:0000256" key="4">
    <source>
        <dbReference type="ARBA" id="ARBA00022679"/>
    </source>
</evidence>
<dbReference type="SUPFAM" id="SSF47384">
    <property type="entry name" value="Homodimeric domain of signal transducing histidine kinase"/>
    <property type="match status" value="1"/>
</dbReference>
<evidence type="ECO:0000259" key="7">
    <source>
        <dbReference type="PROSITE" id="PS50109"/>
    </source>
</evidence>
<evidence type="ECO:0000256" key="6">
    <source>
        <dbReference type="SAM" id="Phobius"/>
    </source>
</evidence>
<evidence type="ECO:0000313" key="9">
    <source>
        <dbReference type="Proteomes" id="UP000028713"/>
    </source>
</evidence>
<keyword evidence="3" id="KW-0597">Phosphoprotein</keyword>
<keyword evidence="5 8" id="KW-0418">Kinase</keyword>
<dbReference type="CDD" id="cd00082">
    <property type="entry name" value="HisKA"/>
    <property type="match status" value="1"/>
</dbReference>
<feature type="transmembrane region" description="Helical" evidence="6">
    <location>
        <begin position="308"/>
        <end position="327"/>
    </location>
</feature>
<dbReference type="eggNOG" id="COG2205">
    <property type="taxonomic scope" value="Bacteria"/>
</dbReference>
<keyword evidence="6" id="KW-1133">Transmembrane helix</keyword>
<dbReference type="PRINTS" id="PR00344">
    <property type="entry name" value="BCTRLSENSOR"/>
</dbReference>
<accession>A0A085Z5A7</accession>
<feature type="domain" description="Histidine kinase" evidence="7">
    <location>
        <begin position="358"/>
        <end position="579"/>
    </location>
</feature>
<dbReference type="InterPro" id="IPR003661">
    <property type="entry name" value="HisK_dim/P_dom"/>
</dbReference>
<comment type="catalytic activity">
    <reaction evidence="1">
        <text>ATP + protein L-histidine = ADP + protein N-phospho-L-histidine.</text>
        <dbReference type="EC" id="2.7.13.3"/>
    </reaction>
</comment>
<keyword evidence="6" id="KW-0812">Transmembrane</keyword>
<reference evidence="8 9" key="1">
    <citation type="submission" date="2014-07" db="EMBL/GenBank/DDBJ databases">
        <title>Genome of Chryseobacterium formosense LMG 24722.</title>
        <authorList>
            <person name="Pipes S.E."/>
            <person name="Stropko S.J."/>
            <person name="Newman J.D."/>
        </authorList>
    </citation>
    <scope>NUCLEOTIDE SEQUENCE [LARGE SCALE GENOMIC DNA]</scope>
    <source>
        <strain evidence="8 9">LMG 24722</strain>
    </source>
</reference>
<dbReference type="InterPro" id="IPR036097">
    <property type="entry name" value="HisK_dim/P_sf"/>
</dbReference>
<evidence type="ECO:0000256" key="5">
    <source>
        <dbReference type="ARBA" id="ARBA00022777"/>
    </source>
</evidence>
<dbReference type="Gene3D" id="1.10.287.130">
    <property type="match status" value="1"/>
</dbReference>
<evidence type="ECO:0000256" key="2">
    <source>
        <dbReference type="ARBA" id="ARBA00012438"/>
    </source>
</evidence>
<dbReference type="PANTHER" id="PTHR43047">
    <property type="entry name" value="TWO-COMPONENT HISTIDINE PROTEIN KINASE"/>
    <property type="match status" value="1"/>
</dbReference>
<keyword evidence="6" id="KW-0472">Membrane</keyword>
<dbReference type="InterPro" id="IPR003594">
    <property type="entry name" value="HATPase_dom"/>
</dbReference>
<dbReference type="Pfam" id="PF02518">
    <property type="entry name" value="HATPase_c"/>
    <property type="match status" value="1"/>
</dbReference>
<dbReference type="GO" id="GO:0005886">
    <property type="term" value="C:plasma membrane"/>
    <property type="evidence" value="ECO:0007669"/>
    <property type="project" value="TreeGrafter"/>
</dbReference>
<dbReference type="PROSITE" id="PS50109">
    <property type="entry name" value="HIS_KIN"/>
    <property type="match status" value="1"/>
</dbReference>
<dbReference type="InterPro" id="IPR005467">
    <property type="entry name" value="His_kinase_dom"/>
</dbReference>
<dbReference type="GO" id="GO:0000155">
    <property type="term" value="F:phosphorelay sensor kinase activity"/>
    <property type="evidence" value="ECO:0007669"/>
    <property type="project" value="InterPro"/>
</dbReference>
<name>A0A085Z5A7_9FLAO</name>
<evidence type="ECO:0000256" key="3">
    <source>
        <dbReference type="ARBA" id="ARBA00022553"/>
    </source>
</evidence>
<dbReference type="AlphaFoldDB" id="A0A085Z5A7"/>
<dbReference type="SMART" id="SM00387">
    <property type="entry name" value="HATPase_c"/>
    <property type="match status" value="1"/>
</dbReference>
<dbReference type="EMBL" id="JPRP01000001">
    <property type="protein sequence ID" value="KFE99620.1"/>
    <property type="molecule type" value="Genomic_DNA"/>
</dbReference>
<keyword evidence="4" id="KW-0808">Transferase</keyword>
<gene>
    <name evidence="8" type="ORF">IX39_02865</name>
</gene>
<evidence type="ECO:0000313" key="8">
    <source>
        <dbReference type="EMBL" id="KFE99620.1"/>
    </source>
</evidence>
<dbReference type="GO" id="GO:0009927">
    <property type="term" value="F:histidine phosphotransfer kinase activity"/>
    <property type="evidence" value="ECO:0007669"/>
    <property type="project" value="TreeGrafter"/>
</dbReference>
<dbReference type="STRING" id="236814.IX39_02865"/>
<dbReference type="InterPro" id="IPR036890">
    <property type="entry name" value="HATPase_C_sf"/>
</dbReference>
<keyword evidence="9" id="KW-1185">Reference proteome</keyword>
<evidence type="ECO:0000256" key="1">
    <source>
        <dbReference type="ARBA" id="ARBA00000085"/>
    </source>
</evidence>
<dbReference type="PANTHER" id="PTHR43047:SF66">
    <property type="entry name" value="HISKA"/>
    <property type="match status" value="1"/>
</dbReference>
<dbReference type="EC" id="2.7.13.3" evidence="2"/>
<dbReference type="Gene3D" id="3.30.565.10">
    <property type="entry name" value="Histidine kinase-like ATPase, C-terminal domain"/>
    <property type="match status" value="1"/>
</dbReference>
<dbReference type="RefSeq" id="WP_034673292.1">
    <property type="nucleotide sequence ID" value="NZ_FPAP01000004.1"/>
</dbReference>
<comment type="caution">
    <text evidence="8">The sequence shown here is derived from an EMBL/GenBank/DDBJ whole genome shotgun (WGS) entry which is preliminary data.</text>
</comment>
<dbReference type="Proteomes" id="UP000028713">
    <property type="component" value="Unassembled WGS sequence"/>
</dbReference>
<feature type="transmembrane region" description="Helical" evidence="6">
    <location>
        <begin position="20"/>
        <end position="41"/>
    </location>
</feature>
<sequence length="581" mass="66504">MNTKPKDDRIKSLNFKSRKIVHYSLIFCILLIQLILAGFFYNEFINRKNIVFIENQLKEIHSLENLTDNSRKELLNAQNFLQKYLTGSDERNLQSYFQSLDKLGENLESINQYESKYPKLKNILSSQKKDSLDSKNLKLLIDSTYNYSTNSGFKAPTAFPQIKKLDVDYNLDKYDFNIETKTYSDTVKKKGLFGRLGDAISGKETVRKESTVITVKQGKVPEASAIKADMDSIMNLVQNHYSGQVKKIQVNVVERENNSGKFYTIFNNLLAYSNGVMNIYEFAIKDSKKDLEKEYAKLNSESNKIRTYLVFGAMILMFIVSVLIMYFTRMAFIYEWRLNDANKQIKENLNFKNRILGMLSHELRSPLKIIGIFIRKINKKTSDESIKEYLKSISFTNNTLLMQANQILEYTKNQHVENKLVPVVFNLKNELTSIFNSIEPYIETRNNKFVVNENIDPSIEVYSDNTKINQVFMNILGNANKFTENGQISVTTKADKIDDNTVSLSTKISDTGAGISKSDLEKIFEPYYQGVLSEDVENLGAGLGLSLCKEIVELYSGNISVDSEKNVGTTVSFTINLNLNQ</sequence>
<protein>
    <recommendedName>
        <fullName evidence="2">histidine kinase</fullName>
        <ecNumber evidence="2">2.7.13.3</ecNumber>
    </recommendedName>
</protein>
<dbReference type="SUPFAM" id="SSF55874">
    <property type="entry name" value="ATPase domain of HSP90 chaperone/DNA topoisomerase II/histidine kinase"/>
    <property type="match status" value="1"/>
</dbReference>
<dbReference type="InterPro" id="IPR004358">
    <property type="entry name" value="Sig_transdc_His_kin-like_C"/>
</dbReference>